<comment type="caution">
    <text evidence="6">The sequence shown here is derived from an EMBL/GenBank/DDBJ whole genome shotgun (WGS) entry which is preliminary data.</text>
</comment>
<proteinExistence type="inferred from homology"/>
<dbReference type="PANTHER" id="PTHR47366:SF1">
    <property type="entry name" value="TWO-ON-TWO HEMOGLOBIN-3"/>
    <property type="match status" value="1"/>
</dbReference>
<dbReference type="PANTHER" id="PTHR47366">
    <property type="entry name" value="TWO-ON-TWO HEMOGLOBIN-3"/>
    <property type="match status" value="1"/>
</dbReference>
<dbReference type="InterPro" id="IPR001486">
    <property type="entry name" value="Hemoglobin_trunc"/>
</dbReference>
<dbReference type="InterPro" id="IPR044203">
    <property type="entry name" value="GlbO/GLB3-like"/>
</dbReference>
<protein>
    <submittedName>
        <fullName evidence="6">Hemoglobin-like protein HbO</fullName>
    </submittedName>
</protein>
<gene>
    <name evidence="6" type="ORF">BN874_420033</name>
</gene>
<keyword evidence="3" id="KW-0479">Metal-binding</keyword>
<evidence type="ECO:0000256" key="1">
    <source>
        <dbReference type="ARBA" id="ARBA00022448"/>
    </source>
</evidence>
<dbReference type="CDD" id="cd14773">
    <property type="entry name" value="TrHb2_PhHbO-like_O"/>
    <property type="match status" value="1"/>
</dbReference>
<dbReference type="AlphaFoldDB" id="A0A7U7GDZ4"/>
<dbReference type="InterPro" id="IPR009050">
    <property type="entry name" value="Globin-like_sf"/>
</dbReference>
<sequence>MENSDSQSKDKPEYGIEDASYQAAGGEAGIRKLVDDFYDAMEQLPEAAKIRNMHPQNLTISRDKLTLFLCGWLGGPKLFAEKYGQIRIPQVHSHLEIGPSERDAWLLCMQKALNRQSYPAEFKNYLMEQLYVPAERSRNREQ</sequence>
<dbReference type="OrthoDB" id="9790913at2"/>
<dbReference type="Pfam" id="PF01152">
    <property type="entry name" value="Bac_globin"/>
    <property type="match status" value="1"/>
</dbReference>
<organism evidence="6 7">
    <name type="scientific">Candidatus Contendobacter odensis Run_B_J11</name>
    <dbReference type="NCBI Taxonomy" id="1400861"/>
    <lineage>
        <taxon>Bacteria</taxon>
        <taxon>Pseudomonadati</taxon>
        <taxon>Pseudomonadota</taxon>
        <taxon>Gammaproteobacteria</taxon>
        <taxon>Candidatus Competibacteraceae</taxon>
        <taxon>Candidatus Contendibacter</taxon>
    </lineage>
</organism>
<dbReference type="Gene3D" id="1.10.490.10">
    <property type="entry name" value="Globins"/>
    <property type="match status" value="1"/>
</dbReference>
<comment type="similarity">
    <text evidence="5">Belongs to the truncated hemoglobin family. Group II subfamily.</text>
</comment>
<dbReference type="GO" id="GO:0020037">
    <property type="term" value="F:heme binding"/>
    <property type="evidence" value="ECO:0007669"/>
    <property type="project" value="InterPro"/>
</dbReference>
<evidence type="ECO:0000313" key="6">
    <source>
        <dbReference type="EMBL" id="CDH46320.1"/>
    </source>
</evidence>
<dbReference type="RefSeq" id="WP_034434977.1">
    <property type="nucleotide sequence ID" value="NZ_CBTK010000257.1"/>
</dbReference>
<dbReference type="GO" id="GO:0046872">
    <property type="term" value="F:metal ion binding"/>
    <property type="evidence" value="ECO:0007669"/>
    <property type="project" value="UniProtKB-KW"/>
</dbReference>
<name>A0A7U7GDZ4_9GAMM</name>
<evidence type="ECO:0000256" key="4">
    <source>
        <dbReference type="ARBA" id="ARBA00023004"/>
    </source>
</evidence>
<keyword evidence="2" id="KW-0349">Heme</keyword>
<keyword evidence="7" id="KW-1185">Reference proteome</keyword>
<dbReference type="InterPro" id="IPR012292">
    <property type="entry name" value="Globin/Proto"/>
</dbReference>
<keyword evidence="1" id="KW-0813">Transport</keyword>
<evidence type="ECO:0000256" key="5">
    <source>
        <dbReference type="ARBA" id="ARBA00034496"/>
    </source>
</evidence>
<dbReference type="Proteomes" id="UP000019184">
    <property type="component" value="Unassembled WGS sequence"/>
</dbReference>
<dbReference type="GO" id="GO:0019825">
    <property type="term" value="F:oxygen binding"/>
    <property type="evidence" value="ECO:0007669"/>
    <property type="project" value="InterPro"/>
</dbReference>
<dbReference type="EMBL" id="CBTK010000257">
    <property type="protein sequence ID" value="CDH46320.1"/>
    <property type="molecule type" value="Genomic_DNA"/>
</dbReference>
<accession>A0A7U7GDZ4</accession>
<dbReference type="SUPFAM" id="SSF46458">
    <property type="entry name" value="Globin-like"/>
    <property type="match status" value="1"/>
</dbReference>
<keyword evidence="4" id="KW-0408">Iron</keyword>
<evidence type="ECO:0000313" key="7">
    <source>
        <dbReference type="Proteomes" id="UP000019184"/>
    </source>
</evidence>
<reference evidence="6 7" key="1">
    <citation type="journal article" date="2014" name="ISME J.">
        <title>Candidatus Competibacter-lineage genomes retrieved from metagenomes reveal functional metabolic diversity.</title>
        <authorList>
            <person name="McIlroy S.J."/>
            <person name="Albertsen M."/>
            <person name="Andresen E.K."/>
            <person name="Saunders A.M."/>
            <person name="Kristiansen R."/>
            <person name="Stokholm-Bjerregaard M."/>
            <person name="Nielsen K.L."/>
            <person name="Nielsen P.H."/>
        </authorList>
    </citation>
    <scope>NUCLEOTIDE SEQUENCE [LARGE SCALE GENOMIC DNA]</scope>
    <source>
        <strain evidence="6 7">Run_B_J11</strain>
    </source>
</reference>
<evidence type="ECO:0000256" key="2">
    <source>
        <dbReference type="ARBA" id="ARBA00022617"/>
    </source>
</evidence>
<evidence type="ECO:0000256" key="3">
    <source>
        <dbReference type="ARBA" id="ARBA00022723"/>
    </source>
</evidence>
<dbReference type="GO" id="GO:0005344">
    <property type="term" value="F:oxygen carrier activity"/>
    <property type="evidence" value="ECO:0007669"/>
    <property type="project" value="InterPro"/>
</dbReference>